<accession>A0ABU6TCI7</accession>
<name>A0ABU6TCI7_9FABA</name>
<gene>
    <name evidence="2" type="ORF">PIB30_032749</name>
</gene>
<keyword evidence="3" id="KW-1185">Reference proteome</keyword>
<organism evidence="2 3">
    <name type="scientific">Stylosanthes scabra</name>
    <dbReference type="NCBI Taxonomy" id="79078"/>
    <lineage>
        <taxon>Eukaryota</taxon>
        <taxon>Viridiplantae</taxon>
        <taxon>Streptophyta</taxon>
        <taxon>Embryophyta</taxon>
        <taxon>Tracheophyta</taxon>
        <taxon>Spermatophyta</taxon>
        <taxon>Magnoliopsida</taxon>
        <taxon>eudicotyledons</taxon>
        <taxon>Gunneridae</taxon>
        <taxon>Pentapetalae</taxon>
        <taxon>rosids</taxon>
        <taxon>fabids</taxon>
        <taxon>Fabales</taxon>
        <taxon>Fabaceae</taxon>
        <taxon>Papilionoideae</taxon>
        <taxon>50 kb inversion clade</taxon>
        <taxon>dalbergioids sensu lato</taxon>
        <taxon>Dalbergieae</taxon>
        <taxon>Pterocarpus clade</taxon>
        <taxon>Stylosanthes</taxon>
    </lineage>
</organism>
<evidence type="ECO:0000313" key="2">
    <source>
        <dbReference type="EMBL" id="MED6146249.1"/>
    </source>
</evidence>
<feature type="compositionally biased region" description="Basic residues" evidence="1">
    <location>
        <begin position="1"/>
        <end position="10"/>
    </location>
</feature>
<dbReference type="EMBL" id="JASCZI010090766">
    <property type="protein sequence ID" value="MED6146249.1"/>
    <property type="molecule type" value="Genomic_DNA"/>
</dbReference>
<sequence>MHHIHSRKATTKVNGKREAGRERRRVTAAATEGRAVIEPENENNNRGRRVKGIPAMSNATNIATAEIEKRARNKITRLKGNKIKRLKGNAILPPFFMILPPL</sequence>
<dbReference type="Proteomes" id="UP001341840">
    <property type="component" value="Unassembled WGS sequence"/>
</dbReference>
<reference evidence="2 3" key="1">
    <citation type="journal article" date="2023" name="Plants (Basel)">
        <title>Bridging the Gap: Combining Genomics and Transcriptomics Approaches to Understand Stylosanthes scabra, an Orphan Legume from the Brazilian Caatinga.</title>
        <authorList>
            <person name="Ferreira-Neto J.R.C."/>
            <person name="da Silva M.D."/>
            <person name="Binneck E."/>
            <person name="de Melo N.F."/>
            <person name="da Silva R.H."/>
            <person name="de Melo A.L.T.M."/>
            <person name="Pandolfi V."/>
            <person name="Bustamante F.O."/>
            <person name="Brasileiro-Vidal A.C."/>
            <person name="Benko-Iseppon A.M."/>
        </authorList>
    </citation>
    <scope>NUCLEOTIDE SEQUENCE [LARGE SCALE GENOMIC DNA]</scope>
    <source>
        <tissue evidence="2">Leaves</tissue>
    </source>
</reference>
<feature type="region of interest" description="Disordered" evidence="1">
    <location>
        <begin position="1"/>
        <end position="54"/>
    </location>
</feature>
<protein>
    <submittedName>
        <fullName evidence="2">Uncharacterized protein</fullName>
    </submittedName>
</protein>
<evidence type="ECO:0000256" key="1">
    <source>
        <dbReference type="SAM" id="MobiDB-lite"/>
    </source>
</evidence>
<feature type="compositionally biased region" description="Low complexity" evidence="1">
    <location>
        <begin position="27"/>
        <end position="44"/>
    </location>
</feature>
<evidence type="ECO:0000313" key="3">
    <source>
        <dbReference type="Proteomes" id="UP001341840"/>
    </source>
</evidence>
<comment type="caution">
    <text evidence="2">The sequence shown here is derived from an EMBL/GenBank/DDBJ whole genome shotgun (WGS) entry which is preliminary data.</text>
</comment>
<proteinExistence type="predicted"/>